<keyword evidence="4" id="KW-0805">Transcription regulation</keyword>
<dbReference type="PROSITE" id="PS50048">
    <property type="entry name" value="ZN2_CY6_FUNGAL_2"/>
    <property type="match status" value="1"/>
</dbReference>
<dbReference type="SMART" id="SM00906">
    <property type="entry name" value="Fungal_trans"/>
    <property type="match status" value="1"/>
</dbReference>
<dbReference type="SMART" id="SM00066">
    <property type="entry name" value="GAL4"/>
    <property type="match status" value="1"/>
</dbReference>
<keyword evidence="8" id="KW-0175">Coiled coil</keyword>
<dbReference type="InterPro" id="IPR036864">
    <property type="entry name" value="Zn2-C6_fun-type_DNA-bd_sf"/>
</dbReference>
<keyword evidence="5" id="KW-0238">DNA-binding</keyword>
<sequence>MATMPTATTFLDSPLLKVSRPVAACSRCRTAKIKCDGKLPACSACEKVGKASTCSGASDEFAKGKERSYVASLEGYCEKLEKKLGQIRNRQTSLSIEGNGLAREVSITATSSAGPPGPAHRREVSDIDDLVGDFGFLSVNATSRDFHGITSTTSFANLLLSVATVGYPPSPVPNPLPARHEATPLLQHYFDNIFVQLPFFVETGFWTSVDAVYQSQGRFAKPFDHWMLRMVLAISSASISYQNNDKNHQRALGLVTEALTYAEDVLRPGSILVIQSILLLAQYALVDPGRFRSWYLVGMAIRVAVDLGLHQDPPAEVLSNSGRLDIRRRVFHCLYALDRGMSTSLQRTFSFSDDSINVAMPSANSSAGSSPAEQSHIFLRSPAPALHIVKIRQILSTGYSDMYYSSREPSPQPLVQIWSLCYRARQWFHECPKNAPNHFSLLYRLELLYTMIIFFSPSHRYPVLCDYNKALLFDRCMDYISQIHQVLENPTALPFLTFLDIQRVQQVSRHFVEVLSQNFDFLLGPTVPHPPIVPAGTPDPPILAEEDRINCRPRAIRCLTYIRDLLKYCARKWDLQAPLEEFEQESASLEQMLVDGSPMGYIGTSNQETYFEGTSGMPLAGTEYSGYHLG</sequence>
<accession>A0AAD6HF51</accession>
<evidence type="ECO:0000256" key="2">
    <source>
        <dbReference type="ARBA" id="ARBA00022723"/>
    </source>
</evidence>
<dbReference type="CDD" id="cd12148">
    <property type="entry name" value="fungal_TF_MHR"/>
    <property type="match status" value="1"/>
</dbReference>
<dbReference type="CDD" id="cd00067">
    <property type="entry name" value="GAL4"/>
    <property type="match status" value="1"/>
</dbReference>
<dbReference type="PANTHER" id="PTHR47782">
    <property type="entry name" value="ZN(II)2CYS6 TRANSCRIPTION FACTOR (EUROFUNG)-RELATED"/>
    <property type="match status" value="1"/>
</dbReference>
<dbReference type="EMBL" id="JAQJAN010000013">
    <property type="protein sequence ID" value="KAJ5712260.1"/>
    <property type="molecule type" value="Genomic_DNA"/>
</dbReference>
<evidence type="ECO:0000256" key="7">
    <source>
        <dbReference type="ARBA" id="ARBA00023242"/>
    </source>
</evidence>
<dbReference type="GO" id="GO:0000981">
    <property type="term" value="F:DNA-binding transcription factor activity, RNA polymerase II-specific"/>
    <property type="evidence" value="ECO:0007669"/>
    <property type="project" value="InterPro"/>
</dbReference>
<dbReference type="GO" id="GO:0045944">
    <property type="term" value="P:positive regulation of transcription by RNA polymerase II"/>
    <property type="evidence" value="ECO:0007669"/>
    <property type="project" value="TreeGrafter"/>
</dbReference>
<feature type="domain" description="Zn(2)-C6 fungal-type" evidence="9">
    <location>
        <begin position="24"/>
        <end position="55"/>
    </location>
</feature>
<keyword evidence="2" id="KW-0479">Metal-binding</keyword>
<evidence type="ECO:0000256" key="8">
    <source>
        <dbReference type="SAM" id="Coils"/>
    </source>
</evidence>
<dbReference type="PANTHER" id="PTHR47782:SF2">
    <property type="entry name" value="TRANSCRIPTION FACTOR, PUTATIVE (AFU_ORTHOLOGUE AFUA_4G12570)-RELATED"/>
    <property type="match status" value="1"/>
</dbReference>
<keyword evidence="3" id="KW-0862">Zinc</keyword>
<evidence type="ECO:0000256" key="3">
    <source>
        <dbReference type="ARBA" id="ARBA00022833"/>
    </source>
</evidence>
<evidence type="ECO:0000313" key="11">
    <source>
        <dbReference type="Proteomes" id="UP001215712"/>
    </source>
</evidence>
<protein>
    <recommendedName>
        <fullName evidence="9">Zn(2)-C6 fungal-type domain-containing protein</fullName>
    </recommendedName>
</protein>
<keyword evidence="7" id="KW-0539">Nucleus</keyword>
<dbReference type="InterPro" id="IPR052202">
    <property type="entry name" value="Yeast_MetPath_Reg"/>
</dbReference>
<comment type="caution">
    <text evidence="10">The sequence shown here is derived from an EMBL/GenBank/DDBJ whole genome shotgun (WGS) entry which is preliminary data.</text>
</comment>
<evidence type="ECO:0000256" key="1">
    <source>
        <dbReference type="ARBA" id="ARBA00004123"/>
    </source>
</evidence>
<proteinExistence type="predicted"/>
<dbReference type="GO" id="GO:0005634">
    <property type="term" value="C:nucleus"/>
    <property type="evidence" value="ECO:0007669"/>
    <property type="project" value="UniProtKB-SubCell"/>
</dbReference>
<reference evidence="10" key="1">
    <citation type="journal article" date="2023" name="IMA Fungus">
        <title>Comparative genomic study of the Penicillium genus elucidates a diverse pangenome and 15 lateral gene transfer events.</title>
        <authorList>
            <person name="Petersen C."/>
            <person name="Sorensen T."/>
            <person name="Nielsen M.R."/>
            <person name="Sondergaard T.E."/>
            <person name="Sorensen J.L."/>
            <person name="Fitzpatrick D.A."/>
            <person name="Frisvad J.C."/>
            <person name="Nielsen K.L."/>
        </authorList>
    </citation>
    <scope>NUCLEOTIDE SEQUENCE</scope>
    <source>
        <strain evidence="10">IBT 17514</strain>
    </source>
</reference>
<dbReference type="Pfam" id="PF00172">
    <property type="entry name" value="Zn_clus"/>
    <property type="match status" value="1"/>
</dbReference>
<evidence type="ECO:0000256" key="5">
    <source>
        <dbReference type="ARBA" id="ARBA00023125"/>
    </source>
</evidence>
<reference evidence="10" key="2">
    <citation type="submission" date="2023-01" db="EMBL/GenBank/DDBJ databases">
        <authorList>
            <person name="Petersen C."/>
        </authorList>
    </citation>
    <scope>NUCLEOTIDE SEQUENCE</scope>
    <source>
        <strain evidence="10">IBT 17514</strain>
    </source>
</reference>
<dbReference type="GO" id="GO:0008270">
    <property type="term" value="F:zinc ion binding"/>
    <property type="evidence" value="ECO:0007669"/>
    <property type="project" value="InterPro"/>
</dbReference>
<comment type="subcellular location">
    <subcellularLocation>
        <location evidence="1">Nucleus</location>
    </subcellularLocation>
</comment>
<evidence type="ECO:0000256" key="6">
    <source>
        <dbReference type="ARBA" id="ARBA00023163"/>
    </source>
</evidence>
<keyword evidence="6" id="KW-0804">Transcription</keyword>
<dbReference type="PROSITE" id="PS00463">
    <property type="entry name" value="ZN2_CY6_FUNGAL_1"/>
    <property type="match status" value="1"/>
</dbReference>
<dbReference type="SUPFAM" id="SSF57701">
    <property type="entry name" value="Zn2/Cys6 DNA-binding domain"/>
    <property type="match status" value="1"/>
</dbReference>
<dbReference type="GO" id="GO:0006351">
    <property type="term" value="P:DNA-templated transcription"/>
    <property type="evidence" value="ECO:0007669"/>
    <property type="project" value="InterPro"/>
</dbReference>
<dbReference type="AlphaFoldDB" id="A0AAD6HF51"/>
<evidence type="ECO:0000313" key="10">
    <source>
        <dbReference type="EMBL" id="KAJ5712260.1"/>
    </source>
</evidence>
<dbReference type="InterPro" id="IPR007219">
    <property type="entry name" value="XnlR_reg_dom"/>
</dbReference>
<gene>
    <name evidence="10" type="ORF">N7493_008728</name>
</gene>
<dbReference type="Gene3D" id="4.10.240.10">
    <property type="entry name" value="Zn(2)-C6 fungal-type DNA-binding domain"/>
    <property type="match status" value="1"/>
</dbReference>
<dbReference type="Pfam" id="PF04082">
    <property type="entry name" value="Fungal_trans"/>
    <property type="match status" value="1"/>
</dbReference>
<evidence type="ECO:0000259" key="9">
    <source>
        <dbReference type="PROSITE" id="PS50048"/>
    </source>
</evidence>
<name>A0AAD6HF51_9EURO</name>
<dbReference type="Proteomes" id="UP001215712">
    <property type="component" value="Unassembled WGS sequence"/>
</dbReference>
<dbReference type="InterPro" id="IPR001138">
    <property type="entry name" value="Zn2Cys6_DnaBD"/>
</dbReference>
<evidence type="ECO:0000256" key="4">
    <source>
        <dbReference type="ARBA" id="ARBA00023015"/>
    </source>
</evidence>
<organism evidence="10 11">
    <name type="scientific">Penicillium malachiteum</name>
    <dbReference type="NCBI Taxonomy" id="1324776"/>
    <lineage>
        <taxon>Eukaryota</taxon>
        <taxon>Fungi</taxon>
        <taxon>Dikarya</taxon>
        <taxon>Ascomycota</taxon>
        <taxon>Pezizomycotina</taxon>
        <taxon>Eurotiomycetes</taxon>
        <taxon>Eurotiomycetidae</taxon>
        <taxon>Eurotiales</taxon>
        <taxon>Aspergillaceae</taxon>
        <taxon>Penicillium</taxon>
    </lineage>
</organism>
<dbReference type="GO" id="GO:0043565">
    <property type="term" value="F:sequence-specific DNA binding"/>
    <property type="evidence" value="ECO:0007669"/>
    <property type="project" value="TreeGrafter"/>
</dbReference>
<keyword evidence="11" id="KW-1185">Reference proteome</keyword>
<feature type="coiled-coil region" evidence="8">
    <location>
        <begin position="70"/>
        <end position="97"/>
    </location>
</feature>